<comment type="similarity">
    <text evidence="2">Belongs to the IFT57 family.</text>
</comment>
<keyword evidence="3" id="KW-0969">Cilium</keyword>
<dbReference type="GO" id="GO:0030992">
    <property type="term" value="C:intraciliary transport particle B"/>
    <property type="evidence" value="ECO:0007669"/>
    <property type="project" value="TreeGrafter"/>
</dbReference>
<dbReference type="eggNOG" id="KOG0972">
    <property type="taxonomic scope" value="Eukaryota"/>
</dbReference>
<dbReference type="PANTHER" id="PTHR16011:SF0">
    <property type="entry name" value="INTRAFLAGELLAR TRANSPORT PROTEIN 57 HOMOLOG"/>
    <property type="match status" value="1"/>
</dbReference>
<evidence type="ECO:0000313" key="8">
    <source>
        <dbReference type="Proteomes" id="UP000095284"/>
    </source>
</evidence>
<comment type="subcellular location">
    <subcellularLocation>
        <location evidence="1">Cell projection</location>
        <location evidence="1">Cilium</location>
    </subcellularLocation>
</comment>
<evidence type="ECO:0000256" key="2">
    <source>
        <dbReference type="ARBA" id="ARBA00009415"/>
    </source>
</evidence>
<evidence type="ECO:0000256" key="7">
    <source>
        <dbReference type="SAM" id="SignalP"/>
    </source>
</evidence>
<reference evidence="9" key="1">
    <citation type="submission" date="2016-11" db="UniProtKB">
        <authorList>
            <consortium name="WormBaseParasite"/>
        </authorList>
    </citation>
    <scope>IDENTIFICATION</scope>
</reference>
<dbReference type="AlphaFoldDB" id="A0A1I7SHH2"/>
<dbReference type="GO" id="GO:1905515">
    <property type="term" value="P:non-motile cilium assembly"/>
    <property type="evidence" value="ECO:0007669"/>
    <property type="project" value="TreeGrafter"/>
</dbReference>
<feature type="signal peptide" evidence="7">
    <location>
        <begin position="1"/>
        <end position="24"/>
    </location>
</feature>
<evidence type="ECO:0000313" key="9">
    <source>
        <dbReference type="WBParaSite" id="BXY_1248800.1"/>
    </source>
</evidence>
<name>A0A1I7SHH2_BURXY</name>
<evidence type="ECO:0000256" key="6">
    <source>
        <dbReference type="SAM" id="MobiDB-lite"/>
    </source>
</evidence>
<protein>
    <submittedName>
        <fullName evidence="9">Intraflagellar transport protein 57 homolog</fullName>
    </submittedName>
</protein>
<evidence type="ECO:0000256" key="3">
    <source>
        <dbReference type="ARBA" id="ARBA00023069"/>
    </source>
</evidence>
<evidence type="ECO:0000256" key="5">
    <source>
        <dbReference type="SAM" id="Coils"/>
    </source>
</evidence>
<dbReference type="PANTHER" id="PTHR16011">
    <property type="entry name" value="IFT57/HIPPI"/>
    <property type="match status" value="1"/>
</dbReference>
<feature type="chain" id="PRO_5009306150" evidence="7">
    <location>
        <begin position="25"/>
        <end position="395"/>
    </location>
</feature>
<sequence length="395" mass="44621">MNGLNVSGFTALAVLVWNFEGPLWQPLRDNGENIDGEGDGISKIMRAVHYFAQSTNVGEQFFLFAELVAWLMRKAQWKDVNIPSSNDDPNTVANLIQEALKVKGIEGNYATQKLKSGSGRQCVEILLALAEAALAANSFQFERMVPIETKDDNEEADQQKEEEVMSETDEEEAAIAEDEDDVAEITEARPLEIQEDMFQSHEPLQQILHSTTSSNTIKAELDRVLPQLRVTVRASDKHWKMHAEQLAQLQRNLNAYYESVRPFLAQLSGDLKQSVEKISSREKHLNEHLMGVLQEYRAARNSYAENLEKYKEASVGLDQRQQTLQQIGDEIEQIKMQIERQGAENLNGASLVKIQNSITKIERKILEMNVQIAVVEQNLHLGELNEKQAGIYGIM</sequence>
<feature type="coiled-coil region" evidence="5">
    <location>
        <begin position="293"/>
        <end position="378"/>
    </location>
</feature>
<dbReference type="WBParaSite" id="BXY_1248800.1">
    <property type="protein sequence ID" value="BXY_1248800.1"/>
    <property type="gene ID" value="BXY_1248800"/>
</dbReference>
<accession>A0A1I7SHH2</accession>
<dbReference type="GO" id="GO:0042073">
    <property type="term" value="P:intraciliary transport"/>
    <property type="evidence" value="ECO:0007669"/>
    <property type="project" value="TreeGrafter"/>
</dbReference>
<feature type="region of interest" description="Disordered" evidence="6">
    <location>
        <begin position="150"/>
        <end position="177"/>
    </location>
</feature>
<dbReference type="GO" id="GO:0005815">
    <property type="term" value="C:microtubule organizing center"/>
    <property type="evidence" value="ECO:0007669"/>
    <property type="project" value="TreeGrafter"/>
</dbReference>
<organism evidence="8 9">
    <name type="scientific">Bursaphelenchus xylophilus</name>
    <name type="common">Pinewood nematode worm</name>
    <name type="synonym">Aphelenchoides xylophilus</name>
    <dbReference type="NCBI Taxonomy" id="6326"/>
    <lineage>
        <taxon>Eukaryota</taxon>
        <taxon>Metazoa</taxon>
        <taxon>Ecdysozoa</taxon>
        <taxon>Nematoda</taxon>
        <taxon>Chromadorea</taxon>
        <taxon>Rhabditida</taxon>
        <taxon>Tylenchina</taxon>
        <taxon>Tylenchomorpha</taxon>
        <taxon>Aphelenchoidea</taxon>
        <taxon>Aphelenchoididae</taxon>
        <taxon>Bursaphelenchus</taxon>
    </lineage>
</organism>
<evidence type="ECO:0000256" key="4">
    <source>
        <dbReference type="ARBA" id="ARBA00023273"/>
    </source>
</evidence>
<keyword evidence="7" id="KW-0732">Signal</keyword>
<dbReference type="GO" id="GO:0005929">
    <property type="term" value="C:cilium"/>
    <property type="evidence" value="ECO:0007669"/>
    <property type="project" value="UniProtKB-SubCell"/>
</dbReference>
<evidence type="ECO:0000256" key="1">
    <source>
        <dbReference type="ARBA" id="ARBA00004138"/>
    </source>
</evidence>
<dbReference type="GO" id="GO:0005794">
    <property type="term" value="C:Golgi apparatus"/>
    <property type="evidence" value="ECO:0007669"/>
    <property type="project" value="TreeGrafter"/>
</dbReference>
<keyword evidence="5" id="KW-0175">Coiled coil</keyword>
<proteinExistence type="inferred from homology"/>
<dbReference type="Proteomes" id="UP000095284">
    <property type="component" value="Unplaced"/>
</dbReference>
<keyword evidence="4" id="KW-0966">Cell projection</keyword>
<dbReference type="Pfam" id="PF10498">
    <property type="entry name" value="IFT57"/>
    <property type="match status" value="1"/>
</dbReference>
<dbReference type="InterPro" id="IPR019530">
    <property type="entry name" value="Intra-flagellar_transport_57"/>
</dbReference>
<feature type="compositionally biased region" description="Acidic residues" evidence="6">
    <location>
        <begin position="164"/>
        <end position="177"/>
    </location>
</feature>